<evidence type="ECO:0000313" key="4">
    <source>
        <dbReference type="EMBL" id="KAL2853367.1"/>
    </source>
</evidence>
<feature type="compositionally biased region" description="Basic and acidic residues" evidence="2">
    <location>
        <begin position="226"/>
        <end position="238"/>
    </location>
</feature>
<dbReference type="InterPro" id="IPR001199">
    <property type="entry name" value="Cyt_B5-like_heme/steroid-bd"/>
</dbReference>
<evidence type="ECO:0000313" key="5">
    <source>
        <dbReference type="Proteomes" id="UP001610446"/>
    </source>
</evidence>
<accession>A0ABR4KMS8</accession>
<feature type="region of interest" description="Disordered" evidence="2">
    <location>
        <begin position="226"/>
        <end position="248"/>
    </location>
</feature>
<dbReference type="Proteomes" id="UP001610446">
    <property type="component" value="Unassembled WGS sequence"/>
</dbReference>
<dbReference type="PANTHER" id="PTHR10281:SF76">
    <property type="entry name" value="CALCUTTA CUP-RELATED"/>
    <property type="match status" value="1"/>
</dbReference>
<evidence type="ECO:0000256" key="2">
    <source>
        <dbReference type="SAM" id="MobiDB-lite"/>
    </source>
</evidence>
<feature type="compositionally biased region" description="Basic residues" evidence="2">
    <location>
        <begin position="239"/>
        <end position="248"/>
    </location>
</feature>
<keyword evidence="5" id="KW-1185">Reference proteome</keyword>
<dbReference type="SMART" id="SM01117">
    <property type="entry name" value="Cyt-b5"/>
    <property type="match status" value="1"/>
</dbReference>
<dbReference type="EMBL" id="JBFXLU010000020">
    <property type="protein sequence ID" value="KAL2853367.1"/>
    <property type="molecule type" value="Genomic_DNA"/>
</dbReference>
<dbReference type="InterPro" id="IPR036400">
    <property type="entry name" value="Cyt_B5-like_heme/steroid_sf"/>
</dbReference>
<dbReference type="SUPFAM" id="SSF55856">
    <property type="entry name" value="Cytochrome b5-like heme/steroid binding domain"/>
    <property type="match status" value="1"/>
</dbReference>
<organism evidence="4 5">
    <name type="scientific">Aspergillus pseudoustus</name>
    <dbReference type="NCBI Taxonomy" id="1810923"/>
    <lineage>
        <taxon>Eukaryota</taxon>
        <taxon>Fungi</taxon>
        <taxon>Dikarya</taxon>
        <taxon>Ascomycota</taxon>
        <taxon>Pezizomycotina</taxon>
        <taxon>Eurotiomycetes</taxon>
        <taxon>Eurotiomycetidae</taxon>
        <taxon>Eurotiales</taxon>
        <taxon>Aspergillaceae</taxon>
        <taxon>Aspergillus</taxon>
        <taxon>Aspergillus subgen. Nidulantes</taxon>
    </lineage>
</organism>
<reference evidence="4 5" key="1">
    <citation type="submission" date="2024-07" db="EMBL/GenBank/DDBJ databases">
        <title>Section-level genome sequencing and comparative genomics of Aspergillus sections Usti and Cavernicolus.</title>
        <authorList>
            <consortium name="Lawrence Berkeley National Laboratory"/>
            <person name="Nybo J.L."/>
            <person name="Vesth T.C."/>
            <person name="Theobald S."/>
            <person name="Frisvad J.C."/>
            <person name="Larsen T.O."/>
            <person name="Kjaerboelling I."/>
            <person name="Rothschild-Mancinelli K."/>
            <person name="Lyhne E.K."/>
            <person name="Kogle M.E."/>
            <person name="Barry K."/>
            <person name="Clum A."/>
            <person name="Na H."/>
            <person name="Ledsgaard L."/>
            <person name="Lin J."/>
            <person name="Lipzen A."/>
            <person name="Kuo A."/>
            <person name="Riley R."/>
            <person name="Mondo S."/>
            <person name="Labutti K."/>
            <person name="Haridas S."/>
            <person name="Pangalinan J."/>
            <person name="Salamov A.A."/>
            <person name="Simmons B.A."/>
            <person name="Magnuson J.K."/>
            <person name="Chen J."/>
            <person name="Drula E."/>
            <person name="Henrissat B."/>
            <person name="Wiebenga A."/>
            <person name="Lubbers R.J."/>
            <person name="Gomes A.C."/>
            <person name="Makela M.R."/>
            <person name="Stajich J."/>
            <person name="Grigoriev I.V."/>
            <person name="Mortensen U.H."/>
            <person name="De Vries R.P."/>
            <person name="Baker S.E."/>
            <person name="Andersen M.R."/>
        </authorList>
    </citation>
    <scope>NUCLEOTIDE SEQUENCE [LARGE SCALE GENOMIC DNA]</scope>
    <source>
        <strain evidence="4 5">CBS 123904</strain>
    </source>
</reference>
<sequence>MSELRQRSNVPKGASGSTQNKTLAASGHRSPRSGGISFLDVVRVLATLVAVSCGLSYYLTSSESLIWGYQPWLTNWSQVVRYVQGPVLLTPTELALHDGTDPSLPIYVAVNGTIFDVSANPGMYGPGGSYHFFAGRDATRAFVTGCFQEDLTDDLTGVEDMFIPVDDPAELERLSSGERKKRREQDVRLARKRVEKQVNHWVGFFGNHKKYFEVGRVIKDASVKDEQAGKRELCEAAKKQRPKREKSA</sequence>
<feature type="region of interest" description="Disordered" evidence="2">
    <location>
        <begin position="1"/>
        <end position="31"/>
    </location>
</feature>
<comment type="similarity">
    <text evidence="1">Belongs to the cytochrome b5 family. MAPR subfamily.</text>
</comment>
<comment type="caution">
    <text evidence="4">The sequence shown here is derived from an EMBL/GenBank/DDBJ whole genome shotgun (WGS) entry which is preliminary data.</text>
</comment>
<dbReference type="InterPro" id="IPR050577">
    <property type="entry name" value="MAPR/NEUFC/NENF-like"/>
</dbReference>
<feature type="domain" description="Cytochrome b5 heme-binding" evidence="3">
    <location>
        <begin position="89"/>
        <end position="175"/>
    </location>
</feature>
<dbReference type="Pfam" id="PF00173">
    <property type="entry name" value="Cyt-b5"/>
    <property type="match status" value="1"/>
</dbReference>
<evidence type="ECO:0000256" key="1">
    <source>
        <dbReference type="ARBA" id="ARBA00038357"/>
    </source>
</evidence>
<dbReference type="Gene3D" id="3.10.120.10">
    <property type="entry name" value="Cytochrome b5-like heme/steroid binding domain"/>
    <property type="match status" value="1"/>
</dbReference>
<gene>
    <name evidence="4" type="ORF">BJY01DRAFT_244155</name>
</gene>
<protein>
    <submittedName>
        <fullName evidence="4">Cytochrome b5-like heme/steroid binding domain-containing protein</fullName>
    </submittedName>
</protein>
<dbReference type="PANTHER" id="PTHR10281">
    <property type="entry name" value="MEMBRANE-ASSOCIATED PROGESTERONE RECEPTOR COMPONENT-RELATED"/>
    <property type="match status" value="1"/>
</dbReference>
<proteinExistence type="inferred from homology"/>
<name>A0ABR4KMS8_9EURO</name>
<evidence type="ECO:0000259" key="3">
    <source>
        <dbReference type="SMART" id="SM01117"/>
    </source>
</evidence>